<evidence type="ECO:0000256" key="1">
    <source>
        <dbReference type="SAM" id="SignalP"/>
    </source>
</evidence>
<name>A0A0U1KTX0_9FIRM</name>
<dbReference type="AlphaFoldDB" id="A0A0U1KTX0"/>
<evidence type="ECO:0000313" key="3">
    <source>
        <dbReference type="Proteomes" id="UP000049855"/>
    </source>
</evidence>
<protein>
    <submittedName>
        <fullName evidence="2">Uncharacterized protein</fullName>
    </submittedName>
</protein>
<dbReference type="EMBL" id="CTRP01000003">
    <property type="protein sequence ID" value="CQR70837.1"/>
    <property type="molecule type" value="Genomic_DNA"/>
</dbReference>
<dbReference type="PROSITE" id="PS51257">
    <property type="entry name" value="PROKAR_LIPOPROTEIN"/>
    <property type="match status" value="1"/>
</dbReference>
<dbReference type="Proteomes" id="UP000049855">
    <property type="component" value="Unassembled WGS sequence"/>
</dbReference>
<evidence type="ECO:0000313" key="2">
    <source>
        <dbReference type="EMBL" id="CQR70837.1"/>
    </source>
</evidence>
<proteinExistence type="predicted"/>
<feature type="chain" id="PRO_5038966361" evidence="1">
    <location>
        <begin position="23"/>
        <end position="149"/>
    </location>
</feature>
<keyword evidence="1" id="KW-0732">Signal</keyword>
<gene>
    <name evidence="2" type="ORF">SpAn4DRAFT_1815</name>
</gene>
<sequence length="149" mass="15954">MIYSKIAQAVTLLLLVSSLLIGGCATDMTPVEPQNPTVPPAPANQTSNVQEYKVTYNYGDTGPVQLSANNLVLKIGQKLILQPASGLTKNTRFTSGNDSFWGDVMQQEGEQSSTGQLVFVAKQAGKGKLQIIPNSTETARATDLWVTVQ</sequence>
<organism evidence="2 3">
    <name type="scientific">Sporomusa ovata</name>
    <dbReference type="NCBI Taxonomy" id="2378"/>
    <lineage>
        <taxon>Bacteria</taxon>
        <taxon>Bacillati</taxon>
        <taxon>Bacillota</taxon>
        <taxon>Negativicutes</taxon>
        <taxon>Selenomonadales</taxon>
        <taxon>Sporomusaceae</taxon>
        <taxon>Sporomusa</taxon>
    </lineage>
</organism>
<reference evidence="3" key="1">
    <citation type="submission" date="2015-03" db="EMBL/GenBank/DDBJ databases">
        <authorList>
            <person name="Nijsse Bart"/>
        </authorList>
    </citation>
    <scope>NUCLEOTIDE SEQUENCE [LARGE SCALE GENOMIC DNA]</scope>
</reference>
<keyword evidence="3" id="KW-1185">Reference proteome</keyword>
<accession>A0A0U1KTX0</accession>
<dbReference type="RefSeq" id="WP_021169557.1">
    <property type="nucleotide sequence ID" value="NZ_CTRP01000003.1"/>
</dbReference>
<feature type="signal peptide" evidence="1">
    <location>
        <begin position="1"/>
        <end position="22"/>
    </location>
</feature>